<sequence length="199" mass="21177">MKKLIAITAIAGVATIVALFTSASATVNAADETATPASWQQFVDRVAELVGVSSDDLGSAIKQAHEELGPVGGFGGGRFMKGMAMMEDVSICTDLKVEDIHDTIHSTEGMTLQTALEQLGVSDISAVKSCVVENSIERINELEQSGKLTADQAELQRTNVTEVVEDFFTKVREEGPMMHGGMRGAGMMKGEMEGYGMDL</sequence>
<protein>
    <submittedName>
        <fullName evidence="2">Uncharacterized protein</fullName>
    </submittedName>
</protein>
<evidence type="ECO:0000256" key="1">
    <source>
        <dbReference type="SAM" id="SignalP"/>
    </source>
</evidence>
<reference evidence="2" key="2">
    <citation type="journal article" date="2021" name="Microbiome">
        <title>Successional dynamics and alternative stable states in a saline activated sludge microbial community over 9 years.</title>
        <authorList>
            <person name="Wang Y."/>
            <person name="Ye J."/>
            <person name="Ju F."/>
            <person name="Liu L."/>
            <person name="Boyd J.A."/>
            <person name="Deng Y."/>
            <person name="Parks D.H."/>
            <person name="Jiang X."/>
            <person name="Yin X."/>
            <person name="Woodcroft B.J."/>
            <person name="Tyson G.W."/>
            <person name="Hugenholtz P."/>
            <person name="Polz M.F."/>
            <person name="Zhang T."/>
        </authorList>
    </citation>
    <scope>NUCLEOTIDE SEQUENCE</scope>
    <source>
        <strain evidence="2">HKST-UBA17</strain>
    </source>
</reference>
<feature type="signal peptide" evidence="1">
    <location>
        <begin position="1"/>
        <end position="29"/>
    </location>
</feature>
<evidence type="ECO:0000313" key="3">
    <source>
        <dbReference type="Proteomes" id="UP000741282"/>
    </source>
</evidence>
<dbReference type="Proteomes" id="UP000741282">
    <property type="component" value="Unassembled WGS sequence"/>
</dbReference>
<evidence type="ECO:0000313" key="2">
    <source>
        <dbReference type="EMBL" id="MCA9376426.1"/>
    </source>
</evidence>
<name>A0A955KXT8_9BACT</name>
<feature type="chain" id="PRO_5036894312" evidence="1">
    <location>
        <begin position="30"/>
        <end position="199"/>
    </location>
</feature>
<dbReference type="AlphaFoldDB" id="A0A955KXT8"/>
<reference evidence="2" key="1">
    <citation type="submission" date="2020-04" db="EMBL/GenBank/DDBJ databases">
        <authorList>
            <person name="Zhang T."/>
        </authorList>
    </citation>
    <scope>NUCLEOTIDE SEQUENCE</scope>
    <source>
        <strain evidence="2">HKST-UBA17</strain>
    </source>
</reference>
<comment type="caution">
    <text evidence="2">The sequence shown here is derived from an EMBL/GenBank/DDBJ whole genome shotgun (WGS) entry which is preliminary data.</text>
</comment>
<keyword evidence="1" id="KW-0732">Signal</keyword>
<proteinExistence type="predicted"/>
<dbReference type="EMBL" id="JAGQLN010000002">
    <property type="protein sequence ID" value="MCA9376426.1"/>
    <property type="molecule type" value="Genomic_DNA"/>
</dbReference>
<organism evidence="2 3">
    <name type="scientific">Candidatus Dojkabacteria bacterium</name>
    <dbReference type="NCBI Taxonomy" id="2099670"/>
    <lineage>
        <taxon>Bacteria</taxon>
        <taxon>Candidatus Dojkabacteria</taxon>
    </lineage>
</organism>
<gene>
    <name evidence="2" type="ORF">KC685_00720</name>
</gene>
<accession>A0A955KXT8</accession>